<sequence>MLRQLPLIQIKNASFRHTAAPSATVLFPGLSFTLPSPSAAGPAQKWSVLGPSKSTFLSILSGTHVASPPQGRTYPALAAHSKWPQGAIGLVSFGAGSKQTGMLAGGTDGEGYLSSRYESLRQEFDLSLRQWLEDSVDLGRNPWEDGGERLSRSAEKKSEETRRILVDAVAADLDLGILLEQSVMTLSNGQSRRARIAQALLRKPEVLLVDEPFMGLDPPSRNLLSELLDRISSPPKPAQRFSAQVVLGLRTKDAIPSWSTHIAYVANSRVLAIGEKESVVQDLSWQGVKLLRKEGEGSGGLLEKVWAGADVVNAGASTKEDIQEKNPEHPEALVEMKNVRIAYFGLEILSGFSWIIRRGERWGLFGPNGSGKTTLISLLTSDHPLTYSLPIKHFGHSRLPAPGKLGVSVFDIQQRIGHSSPEIHAFFPKHLSLRRAVASGFCETFLARPKLAFEQQQFLDSLLKEFSDVVGGDSRWDEMTFGEAGLSIQRLALFLRAVAPRRELLVLDEAFSGMEEGVRDRCLRLLDEDGGYFDDKRQAMVVVSHVTTEEKYRANGAYGLVTGATDEMGKALAEELARRGGGMFCFRFRIHTIVDGFRGVSSLSVQLLIDSLSAAYPTQIYFPFVADASKSPEELDLIRKLEPLGKRHDVITLLINNAGSLPPVKPFAELPNAEVVENIRANMIFGVCLTRNLLAGKLFGGKSCVLNLGSIGSIMTV</sequence>
<dbReference type="InterPro" id="IPR050334">
    <property type="entry name" value="Molybdenum_import_ModC"/>
</dbReference>
<gene>
    <name evidence="4" type="ORF">Q9L58_002736</name>
</gene>
<dbReference type="Gene3D" id="3.40.50.300">
    <property type="entry name" value="P-loop containing nucleotide triphosphate hydrolases"/>
    <property type="match status" value="2"/>
</dbReference>
<accession>A0ABR3GQU6</accession>
<keyword evidence="1" id="KW-0547">Nucleotide-binding</keyword>
<dbReference type="Pfam" id="PF00005">
    <property type="entry name" value="ABC_tran"/>
    <property type="match status" value="2"/>
</dbReference>
<dbReference type="SUPFAM" id="SSF52540">
    <property type="entry name" value="P-loop containing nucleoside triphosphate hydrolases"/>
    <property type="match status" value="2"/>
</dbReference>
<evidence type="ECO:0000313" key="4">
    <source>
        <dbReference type="EMBL" id="KAL0638279.1"/>
    </source>
</evidence>
<evidence type="ECO:0000313" key="5">
    <source>
        <dbReference type="Proteomes" id="UP001447188"/>
    </source>
</evidence>
<evidence type="ECO:0000256" key="1">
    <source>
        <dbReference type="ARBA" id="ARBA00022741"/>
    </source>
</evidence>
<evidence type="ECO:0000259" key="3">
    <source>
        <dbReference type="PROSITE" id="PS50893"/>
    </source>
</evidence>
<reference evidence="4 5" key="1">
    <citation type="submission" date="2024-02" db="EMBL/GenBank/DDBJ databases">
        <title>Discinaceae phylogenomics.</title>
        <authorList>
            <person name="Dirks A.C."/>
            <person name="James T.Y."/>
        </authorList>
    </citation>
    <scope>NUCLEOTIDE SEQUENCE [LARGE SCALE GENOMIC DNA]</scope>
    <source>
        <strain evidence="4 5">ACD0624</strain>
    </source>
</reference>
<evidence type="ECO:0000256" key="2">
    <source>
        <dbReference type="ARBA" id="ARBA00022840"/>
    </source>
</evidence>
<dbReference type="Proteomes" id="UP001447188">
    <property type="component" value="Unassembled WGS sequence"/>
</dbReference>
<keyword evidence="2" id="KW-0067">ATP-binding</keyword>
<dbReference type="InterPro" id="IPR036291">
    <property type="entry name" value="NAD(P)-bd_dom_sf"/>
</dbReference>
<dbReference type="SUPFAM" id="SSF51735">
    <property type="entry name" value="NAD(P)-binding Rossmann-fold domains"/>
    <property type="match status" value="1"/>
</dbReference>
<comment type="caution">
    <text evidence="4">The sequence shown here is derived from an EMBL/GenBank/DDBJ whole genome shotgun (WGS) entry which is preliminary data.</text>
</comment>
<organism evidence="4 5">
    <name type="scientific">Discina gigas</name>
    <dbReference type="NCBI Taxonomy" id="1032678"/>
    <lineage>
        <taxon>Eukaryota</taxon>
        <taxon>Fungi</taxon>
        <taxon>Dikarya</taxon>
        <taxon>Ascomycota</taxon>
        <taxon>Pezizomycotina</taxon>
        <taxon>Pezizomycetes</taxon>
        <taxon>Pezizales</taxon>
        <taxon>Discinaceae</taxon>
        <taxon>Discina</taxon>
    </lineage>
</organism>
<proteinExistence type="predicted"/>
<dbReference type="PANTHER" id="PTHR43514">
    <property type="entry name" value="ABC TRANSPORTER I FAMILY MEMBER 10"/>
    <property type="match status" value="1"/>
</dbReference>
<feature type="domain" description="ABC transporter" evidence="3">
    <location>
        <begin position="8"/>
        <end position="292"/>
    </location>
</feature>
<protein>
    <recommendedName>
        <fullName evidence="3">ABC transporter domain-containing protein</fullName>
    </recommendedName>
</protein>
<name>A0ABR3GQU6_9PEZI</name>
<dbReference type="InterPro" id="IPR003439">
    <property type="entry name" value="ABC_transporter-like_ATP-bd"/>
</dbReference>
<dbReference type="EMBL" id="JBBBZM010000024">
    <property type="protein sequence ID" value="KAL0638279.1"/>
    <property type="molecule type" value="Genomic_DNA"/>
</dbReference>
<dbReference type="InterPro" id="IPR027417">
    <property type="entry name" value="P-loop_NTPase"/>
</dbReference>
<dbReference type="PROSITE" id="PS50893">
    <property type="entry name" value="ABC_TRANSPORTER_2"/>
    <property type="match status" value="2"/>
</dbReference>
<feature type="domain" description="ABC transporter" evidence="3">
    <location>
        <begin position="334"/>
        <end position="587"/>
    </location>
</feature>
<dbReference type="InterPro" id="IPR003593">
    <property type="entry name" value="AAA+_ATPase"/>
</dbReference>
<dbReference type="Gene3D" id="3.40.50.720">
    <property type="entry name" value="NAD(P)-binding Rossmann-like Domain"/>
    <property type="match status" value="1"/>
</dbReference>
<dbReference type="SMART" id="SM00382">
    <property type="entry name" value="AAA"/>
    <property type="match status" value="2"/>
</dbReference>
<keyword evidence="5" id="KW-1185">Reference proteome</keyword>
<dbReference type="PANTHER" id="PTHR43514:SF4">
    <property type="entry name" value="ABC TRANSPORTER I FAMILY MEMBER 10"/>
    <property type="match status" value="1"/>
</dbReference>